<dbReference type="Gene3D" id="3.20.20.80">
    <property type="entry name" value="Glycosidases"/>
    <property type="match status" value="1"/>
</dbReference>
<feature type="domain" description="Mannanase galactose-binding" evidence="9">
    <location>
        <begin position="513"/>
        <end position="638"/>
    </location>
</feature>
<dbReference type="AlphaFoldDB" id="A0A919PU01"/>
<evidence type="ECO:0000256" key="6">
    <source>
        <dbReference type="ARBA" id="ARBA00022801"/>
    </source>
</evidence>
<dbReference type="SUPFAM" id="SSF51445">
    <property type="entry name" value="(Trans)glycosidases"/>
    <property type="match status" value="1"/>
</dbReference>
<dbReference type="PANTHER" id="PTHR31451:SF39">
    <property type="entry name" value="MANNAN ENDO-1,4-BETA-MANNOSIDASE 1"/>
    <property type="match status" value="1"/>
</dbReference>
<reference evidence="11" key="1">
    <citation type="submission" date="2021-01" db="EMBL/GenBank/DDBJ databases">
        <title>Whole genome shotgun sequence of Dactylosporangium siamense NBRC 106093.</title>
        <authorList>
            <person name="Komaki H."/>
            <person name="Tamura T."/>
        </authorList>
    </citation>
    <scope>NUCLEOTIDE SEQUENCE</scope>
    <source>
        <strain evidence="11">NBRC 106093</strain>
    </source>
</reference>
<feature type="signal peptide" evidence="8">
    <location>
        <begin position="1"/>
        <end position="23"/>
    </location>
</feature>
<evidence type="ECO:0000256" key="1">
    <source>
        <dbReference type="ARBA" id="ARBA00001678"/>
    </source>
</evidence>
<keyword evidence="4" id="KW-0964">Secreted</keyword>
<evidence type="ECO:0000259" key="9">
    <source>
        <dbReference type="Pfam" id="PF21253"/>
    </source>
</evidence>
<evidence type="ECO:0000313" key="11">
    <source>
        <dbReference type="EMBL" id="GIG48410.1"/>
    </source>
</evidence>
<evidence type="ECO:0000256" key="2">
    <source>
        <dbReference type="ARBA" id="ARBA00004613"/>
    </source>
</evidence>
<feature type="chain" id="PRO_5036882035" description="mannan endo-1,4-beta-mannosidase" evidence="8">
    <location>
        <begin position="24"/>
        <end position="654"/>
    </location>
</feature>
<dbReference type="Pfam" id="PF26410">
    <property type="entry name" value="GH5_mannosidase"/>
    <property type="match status" value="1"/>
</dbReference>
<dbReference type="InterPro" id="IPR045053">
    <property type="entry name" value="MAN-like"/>
</dbReference>
<comment type="subcellular location">
    <subcellularLocation>
        <location evidence="2">Secreted</location>
    </subcellularLocation>
</comment>
<dbReference type="Gene3D" id="2.60.40.3440">
    <property type="match status" value="1"/>
</dbReference>
<keyword evidence="5 8" id="KW-0732">Signal</keyword>
<evidence type="ECO:0000256" key="4">
    <source>
        <dbReference type="ARBA" id="ARBA00022525"/>
    </source>
</evidence>
<evidence type="ECO:0000256" key="8">
    <source>
        <dbReference type="SAM" id="SignalP"/>
    </source>
</evidence>
<dbReference type="Pfam" id="PF17963">
    <property type="entry name" value="Big_9"/>
    <property type="match status" value="1"/>
</dbReference>
<evidence type="ECO:0000259" key="10">
    <source>
        <dbReference type="Pfam" id="PF26410"/>
    </source>
</evidence>
<sequence length="654" mass="70379">MIRRLLAGFAGLALAASAGVASASPSHDGFVVRHGDDLQLNGKDFRFAGSNNYYLMYRSPAMVDDVFADAAAAGFTVLRTWGFLDIGAQDDTGSVHHKENGVYFQYWDGTRPAYNDGPDGLQHLDQVVKSARDKGIKLVIPLTNNWSAFGGMDQYVRWRGGTHHDQFYTDPVIRGWYKDWISHVLNRTNSLTGVKYKDDPTIMAWELANEPRCGGSGVYPRSATCTDATVTAWAADISGHIDGVDGRHLIGSGDEGFLCTDRAGTDFTTNCADGVNSAALAALPAVDLLSFHLYPDHWNKDPAWGTGWITSHVRLADRLRKPVLLGEFGLLDKATRNVVYKEWTDAAVRAGIDGFLYWILSGVQDDGTDYPDYDGFTVYCPSPVCTTVANAGDELRRGQRSRPPVADHDTAQTLREEPVTVAPAANDIAYRTKVQPSTIDLDPAAAGQQATVTVPGGGFRLDRGLVTFTPAAGFTGRVVAPYTIRDQAGRTSNVAELRITVKNRPGDPLVLASFESGTEGWAPASWQSNAGTVAQTTEFHPEGAAGLRVTTADGGWFGVAGLPERVDLSGRAVLRYELRTGATGTSYSIALQTGDAYTWCQSTWGYAGAGGTTTVEADLGTAMSCDAAALADVRAVYVWFDGNGVHDIDHLRAQ</sequence>
<dbReference type="GO" id="GO:0000272">
    <property type="term" value="P:polysaccharide catabolic process"/>
    <property type="evidence" value="ECO:0007669"/>
    <property type="project" value="InterPro"/>
</dbReference>
<keyword evidence="12" id="KW-1185">Reference proteome</keyword>
<accession>A0A919PU01</accession>
<dbReference type="InterPro" id="IPR017853">
    <property type="entry name" value="GH"/>
</dbReference>
<evidence type="ECO:0000313" key="12">
    <source>
        <dbReference type="Proteomes" id="UP000660611"/>
    </source>
</evidence>
<proteinExistence type="predicted"/>
<evidence type="ECO:0000256" key="3">
    <source>
        <dbReference type="ARBA" id="ARBA00012706"/>
    </source>
</evidence>
<gene>
    <name evidence="11" type="ORF">Dsi01nite_064510</name>
</gene>
<protein>
    <recommendedName>
        <fullName evidence="3">mannan endo-1,4-beta-mannosidase</fullName>
        <ecNumber evidence="3">3.2.1.78</ecNumber>
    </recommendedName>
</protein>
<evidence type="ECO:0000256" key="5">
    <source>
        <dbReference type="ARBA" id="ARBA00022729"/>
    </source>
</evidence>
<dbReference type="Proteomes" id="UP000660611">
    <property type="component" value="Unassembled WGS sequence"/>
</dbReference>
<dbReference type="Gene3D" id="2.60.120.260">
    <property type="entry name" value="Galactose-binding domain-like"/>
    <property type="match status" value="1"/>
</dbReference>
<evidence type="ECO:0000256" key="7">
    <source>
        <dbReference type="ARBA" id="ARBA00023295"/>
    </source>
</evidence>
<dbReference type="PANTHER" id="PTHR31451">
    <property type="match status" value="1"/>
</dbReference>
<dbReference type="GO" id="GO:0016985">
    <property type="term" value="F:mannan endo-1,4-beta-mannosidase activity"/>
    <property type="evidence" value="ECO:0007669"/>
    <property type="project" value="TreeGrafter"/>
</dbReference>
<dbReference type="EC" id="3.2.1.78" evidence="3"/>
<keyword evidence="6" id="KW-0378">Hydrolase</keyword>
<comment type="caution">
    <text evidence="11">The sequence shown here is derived from an EMBL/GenBank/DDBJ whole genome shotgun (WGS) entry which is preliminary data.</text>
</comment>
<dbReference type="InterPro" id="IPR049475">
    <property type="entry name" value="Mann_GBD_bact"/>
</dbReference>
<dbReference type="InterPro" id="IPR001547">
    <property type="entry name" value="Glyco_hydro_5"/>
</dbReference>
<name>A0A919PU01_9ACTN</name>
<dbReference type="Pfam" id="PF21253">
    <property type="entry name" value="Mann_GBD_bact"/>
    <property type="match status" value="1"/>
</dbReference>
<dbReference type="RefSeq" id="WP_203850121.1">
    <property type="nucleotide sequence ID" value="NZ_BAAAVW010000003.1"/>
</dbReference>
<dbReference type="EMBL" id="BONQ01000104">
    <property type="protein sequence ID" value="GIG48410.1"/>
    <property type="molecule type" value="Genomic_DNA"/>
</dbReference>
<dbReference type="GO" id="GO:0005576">
    <property type="term" value="C:extracellular region"/>
    <property type="evidence" value="ECO:0007669"/>
    <property type="project" value="UniProtKB-SubCell"/>
</dbReference>
<keyword evidence="7" id="KW-0326">Glycosidase</keyword>
<organism evidence="11 12">
    <name type="scientific">Dactylosporangium siamense</name>
    <dbReference type="NCBI Taxonomy" id="685454"/>
    <lineage>
        <taxon>Bacteria</taxon>
        <taxon>Bacillati</taxon>
        <taxon>Actinomycetota</taxon>
        <taxon>Actinomycetes</taxon>
        <taxon>Micromonosporales</taxon>
        <taxon>Micromonosporaceae</taxon>
        <taxon>Dactylosporangium</taxon>
    </lineage>
</organism>
<feature type="domain" description="Glycoside hydrolase family 5" evidence="10">
    <location>
        <begin position="120"/>
        <end position="333"/>
    </location>
</feature>
<comment type="catalytic activity">
    <reaction evidence="1">
        <text>Random hydrolysis of (1-&gt;4)-beta-D-mannosidic linkages in mannans, galactomannans and glucomannans.</text>
        <dbReference type="EC" id="3.2.1.78"/>
    </reaction>
</comment>